<evidence type="ECO:0000256" key="2">
    <source>
        <dbReference type="ARBA" id="ARBA00022603"/>
    </source>
</evidence>
<proteinExistence type="inferred from homology"/>
<protein>
    <submittedName>
        <fullName evidence="5">Class I SAM-dependent methyltransferase</fullName>
    </submittedName>
</protein>
<sequence>MKIQTDIPFQFNRNTLKDNFSQGSQFYSEYRPGYPEEVFNFIRSQLSDTGFAWDCGTGNGQVAGKLAEFFHRVEATDISENQLGNAVKKENIHYSIQPAEKTEFNEDLFDLVISAQAVHWFDFESFFAEVKRCMKPDGLLVLLGYGLFQSNPETNKVIHYFYQDIIGPFWDEERRYLEEKYLTIPFPFKELETPEFRHKYNWTIEHLLGYLRTWSAVKHFEKSQKKDPVFMIETDLRKAFGEKNQITFPIFMRLGKIQVF</sequence>
<evidence type="ECO:0000313" key="5">
    <source>
        <dbReference type="EMBL" id="MCH4823002.1"/>
    </source>
</evidence>
<dbReference type="Pfam" id="PF08241">
    <property type="entry name" value="Methyltransf_11"/>
    <property type="match status" value="1"/>
</dbReference>
<evidence type="ECO:0000313" key="6">
    <source>
        <dbReference type="Proteomes" id="UP001139226"/>
    </source>
</evidence>
<organism evidence="5 6">
    <name type="scientific">Christiangramia lutea</name>
    <dbReference type="NCBI Taxonomy" id="1607951"/>
    <lineage>
        <taxon>Bacteria</taxon>
        <taxon>Pseudomonadati</taxon>
        <taxon>Bacteroidota</taxon>
        <taxon>Flavobacteriia</taxon>
        <taxon>Flavobacteriales</taxon>
        <taxon>Flavobacteriaceae</taxon>
        <taxon>Christiangramia</taxon>
    </lineage>
</organism>
<dbReference type="SUPFAM" id="SSF53335">
    <property type="entry name" value="S-adenosyl-L-methionine-dependent methyltransferases"/>
    <property type="match status" value="1"/>
</dbReference>
<evidence type="ECO:0000259" key="4">
    <source>
        <dbReference type="Pfam" id="PF08241"/>
    </source>
</evidence>
<evidence type="ECO:0000256" key="1">
    <source>
        <dbReference type="ARBA" id="ARBA00008361"/>
    </source>
</evidence>
<keyword evidence="6" id="KW-1185">Reference proteome</keyword>
<dbReference type="RefSeq" id="WP_240713174.1">
    <property type="nucleotide sequence ID" value="NZ_JAKVTV010000002.1"/>
</dbReference>
<name>A0A9X2AB20_9FLAO</name>
<dbReference type="InterPro" id="IPR051052">
    <property type="entry name" value="Diverse_substrate_MTase"/>
</dbReference>
<keyword evidence="3" id="KW-0808">Transferase</keyword>
<evidence type="ECO:0000256" key="3">
    <source>
        <dbReference type="ARBA" id="ARBA00022679"/>
    </source>
</evidence>
<dbReference type="CDD" id="cd02440">
    <property type="entry name" value="AdoMet_MTases"/>
    <property type="match status" value="1"/>
</dbReference>
<dbReference type="GO" id="GO:0008757">
    <property type="term" value="F:S-adenosylmethionine-dependent methyltransferase activity"/>
    <property type="evidence" value="ECO:0007669"/>
    <property type="project" value="InterPro"/>
</dbReference>
<keyword evidence="2 5" id="KW-0489">Methyltransferase</keyword>
<dbReference type="InterPro" id="IPR013216">
    <property type="entry name" value="Methyltransf_11"/>
</dbReference>
<dbReference type="EMBL" id="JAKVTV010000002">
    <property type="protein sequence ID" value="MCH4823002.1"/>
    <property type="molecule type" value="Genomic_DNA"/>
</dbReference>
<dbReference type="InterPro" id="IPR029063">
    <property type="entry name" value="SAM-dependent_MTases_sf"/>
</dbReference>
<reference evidence="5" key="1">
    <citation type="submission" date="2022-03" db="EMBL/GenBank/DDBJ databases">
        <title>Gramella crocea sp. nov., isolated from activated sludge of a seafood processing plant.</title>
        <authorList>
            <person name="Zhang X."/>
        </authorList>
    </citation>
    <scope>NUCLEOTIDE SEQUENCE</scope>
    <source>
        <strain evidence="5">YJ019</strain>
    </source>
</reference>
<dbReference type="Proteomes" id="UP001139226">
    <property type="component" value="Unassembled WGS sequence"/>
</dbReference>
<comment type="similarity">
    <text evidence="1">Belongs to the methyltransferase superfamily.</text>
</comment>
<dbReference type="PANTHER" id="PTHR44942">
    <property type="entry name" value="METHYLTRANSF_11 DOMAIN-CONTAINING PROTEIN"/>
    <property type="match status" value="1"/>
</dbReference>
<gene>
    <name evidence="5" type="ORF">ML462_07425</name>
</gene>
<comment type="caution">
    <text evidence="5">The sequence shown here is derived from an EMBL/GenBank/DDBJ whole genome shotgun (WGS) entry which is preliminary data.</text>
</comment>
<dbReference type="GO" id="GO:0032259">
    <property type="term" value="P:methylation"/>
    <property type="evidence" value="ECO:0007669"/>
    <property type="project" value="UniProtKB-KW"/>
</dbReference>
<accession>A0A9X2AB20</accession>
<feature type="domain" description="Methyltransferase type 11" evidence="4">
    <location>
        <begin position="54"/>
        <end position="142"/>
    </location>
</feature>
<dbReference type="Gene3D" id="3.40.50.150">
    <property type="entry name" value="Vaccinia Virus protein VP39"/>
    <property type="match status" value="1"/>
</dbReference>
<dbReference type="PANTHER" id="PTHR44942:SF4">
    <property type="entry name" value="METHYLTRANSFERASE TYPE 11 DOMAIN-CONTAINING PROTEIN"/>
    <property type="match status" value="1"/>
</dbReference>
<dbReference type="AlphaFoldDB" id="A0A9X2AB20"/>